<name>A0ABW5JFB9_9BACT</name>
<evidence type="ECO:0000313" key="2">
    <source>
        <dbReference type="Proteomes" id="UP001597460"/>
    </source>
</evidence>
<comment type="caution">
    <text evidence="1">The sequence shown here is derived from an EMBL/GenBank/DDBJ whole genome shotgun (WGS) entry which is preliminary data.</text>
</comment>
<evidence type="ECO:0000313" key="1">
    <source>
        <dbReference type="EMBL" id="MFD2531408.1"/>
    </source>
</evidence>
<protein>
    <submittedName>
        <fullName evidence="1">Uncharacterized protein</fullName>
    </submittedName>
</protein>
<dbReference type="RefSeq" id="WP_390298402.1">
    <property type="nucleotide sequence ID" value="NZ_JBHULI010000003.1"/>
</dbReference>
<dbReference type="EMBL" id="JBHULI010000003">
    <property type="protein sequence ID" value="MFD2531408.1"/>
    <property type="molecule type" value="Genomic_DNA"/>
</dbReference>
<accession>A0ABW5JFB9</accession>
<dbReference type="Proteomes" id="UP001597460">
    <property type="component" value="Unassembled WGS sequence"/>
</dbReference>
<keyword evidence="2" id="KW-1185">Reference proteome</keyword>
<organism evidence="1 2">
    <name type="scientific">Gracilimonas halophila</name>
    <dbReference type="NCBI Taxonomy" id="1834464"/>
    <lineage>
        <taxon>Bacteria</taxon>
        <taxon>Pseudomonadati</taxon>
        <taxon>Balneolota</taxon>
        <taxon>Balneolia</taxon>
        <taxon>Balneolales</taxon>
        <taxon>Balneolaceae</taxon>
        <taxon>Gracilimonas</taxon>
    </lineage>
</organism>
<gene>
    <name evidence="1" type="ORF">ACFSVN_02995</name>
</gene>
<sequence>MDTFEVFYHDPTTGELWKSFFPKGFKEHKGTKLLRPEPLPKSLELQLEICLNSPDDADAIGLGIECSVKPENWPDIIDILDNNRKKYLRSHLNTFIKHLGVLNPEESLKEIQVDPAEAGLDKETLSLLTKKAKRIKLKRFFRI</sequence>
<proteinExistence type="predicted"/>
<reference evidence="2" key="1">
    <citation type="journal article" date="2019" name="Int. J. Syst. Evol. Microbiol.">
        <title>The Global Catalogue of Microorganisms (GCM) 10K type strain sequencing project: providing services to taxonomists for standard genome sequencing and annotation.</title>
        <authorList>
            <consortium name="The Broad Institute Genomics Platform"/>
            <consortium name="The Broad Institute Genome Sequencing Center for Infectious Disease"/>
            <person name="Wu L."/>
            <person name="Ma J."/>
        </authorList>
    </citation>
    <scope>NUCLEOTIDE SEQUENCE [LARGE SCALE GENOMIC DNA]</scope>
    <source>
        <strain evidence="2">KCTC 52042</strain>
    </source>
</reference>